<feature type="signal peptide" evidence="1">
    <location>
        <begin position="1"/>
        <end position="23"/>
    </location>
</feature>
<evidence type="ECO:0008006" key="6">
    <source>
        <dbReference type="Google" id="ProtNLM"/>
    </source>
</evidence>
<keyword evidence="4" id="KW-1185">Reference proteome</keyword>
<evidence type="ECO:0000313" key="4">
    <source>
        <dbReference type="Proteomes" id="UP000235388"/>
    </source>
</evidence>
<dbReference type="Proteomes" id="UP000235388">
    <property type="component" value="Unassembled WGS sequence"/>
</dbReference>
<feature type="chain" id="PRO_5015083514" description="Secreted protein" evidence="1">
    <location>
        <begin position="24"/>
        <end position="198"/>
    </location>
</feature>
<reference evidence="4 5" key="1">
    <citation type="submission" date="2017-11" db="EMBL/GenBank/DDBJ databases">
        <title>De novo assembly and phasing of dikaryotic genomes from two isolates of Puccinia coronata f. sp. avenae, the causal agent of oat crown rust.</title>
        <authorList>
            <person name="Miller M.E."/>
            <person name="Zhang Y."/>
            <person name="Omidvar V."/>
            <person name="Sperschneider J."/>
            <person name="Schwessinger B."/>
            <person name="Raley C."/>
            <person name="Palmer J.M."/>
            <person name="Garnica D."/>
            <person name="Upadhyaya N."/>
            <person name="Rathjen J."/>
            <person name="Taylor J.M."/>
            <person name="Park R.F."/>
            <person name="Dodds P.N."/>
            <person name="Hirsch C.D."/>
            <person name="Kianian S.F."/>
            <person name="Figueroa M."/>
        </authorList>
    </citation>
    <scope>NUCLEOTIDE SEQUENCE [LARGE SCALE GENOMIC DNA]</scope>
    <source>
        <strain evidence="2">12NC29</strain>
        <strain evidence="3">12SD80</strain>
    </source>
</reference>
<dbReference type="AlphaFoldDB" id="A0A2N5SAK8"/>
<proteinExistence type="predicted"/>
<gene>
    <name evidence="2" type="ORF">PCANC_22341</name>
    <name evidence="3" type="ORF">PCASD_03307</name>
</gene>
<evidence type="ECO:0000313" key="5">
    <source>
        <dbReference type="Proteomes" id="UP000235392"/>
    </source>
</evidence>
<evidence type="ECO:0000256" key="1">
    <source>
        <dbReference type="SAM" id="SignalP"/>
    </source>
</evidence>
<dbReference type="EMBL" id="PGCJ01001065">
    <property type="protein sequence ID" value="PLW10293.1"/>
    <property type="molecule type" value="Genomic_DNA"/>
</dbReference>
<dbReference type="EMBL" id="PGCI01000025">
    <property type="protein sequence ID" value="PLW48185.1"/>
    <property type="molecule type" value="Genomic_DNA"/>
</dbReference>
<keyword evidence="1" id="KW-0732">Signal</keyword>
<protein>
    <recommendedName>
        <fullName evidence="6">Secreted protein</fullName>
    </recommendedName>
</protein>
<dbReference type="Proteomes" id="UP000235392">
    <property type="component" value="Unassembled WGS sequence"/>
</dbReference>
<comment type="caution">
    <text evidence="2">The sequence shown here is derived from an EMBL/GenBank/DDBJ whole genome shotgun (WGS) entry which is preliminary data.</text>
</comment>
<evidence type="ECO:0000313" key="3">
    <source>
        <dbReference type="EMBL" id="PLW48185.1"/>
    </source>
</evidence>
<name>A0A2N5SAK8_9BASI</name>
<accession>A0A2N5SAK8</accession>
<evidence type="ECO:0000313" key="2">
    <source>
        <dbReference type="EMBL" id="PLW10293.1"/>
    </source>
</evidence>
<organism evidence="2 4">
    <name type="scientific">Puccinia coronata f. sp. avenae</name>
    <dbReference type="NCBI Taxonomy" id="200324"/>
    <lineage>
        <taxon>Eukaryota</taxon>
        <taxon>Fungi</taxon>
        <taxon>Dikarya</taxon>
        <taxon>Basidiomycota</taxon>
        <taxon>Pucciniomycotina</taxon>
        <taxon>Pucciniomycetes</taxon>
        <taxon>Pucciniales</taxon>
        <taxon>Pucciniaceae</taxon>
        <taxon>Puccinia</taxon>
    </lineage>
</organism>
<dbReference type="OrthoDB" id="2495534at2759"/>
<sequence>MFSTKYLIAALTLAFLSIDAINAVESMHSQCHRWAQGGKSVSSSRPLVAKMIPAEKEKRLYRRLTPTQPGKEVVGGKPSACSKDGYDTEKNHGVCLWNGVSQLQDPTKPGLPVDTYPGWLSGGNTQNCGRKVYINAPYRNTTYAPVLDGCKFGNNLAEEDGCSTIWLTKILFRDLGGDEDKGSMYINNWDFDQENGSN</sequence>